<gene>
    <name evidence="1" type="ORF">MENTE1834_LOCUS6675</name>
</gene>
<name>A0ACB0Y2T6_MELEN</name>
<comment type="caution">
    <text evidence="1">The sequence shown here is derived from an EMBL/GenBank/DDBJ whole genome shotgun (WGS) entry which is preliminary data.</text>
</comment>
<organism evidence="1 2">
    <name type="scientific">Meloidogyne enterolobii</name>
    <name type="common">Root-knot nematode worm</name>
    <name type="synonym">Meloidogyne mayaguensis</name>
    <dbReference type="NCBI Taxonomy" id="390850"/>
    <lineage>
        <taxon>Eukaryota</taxon>
        <taxon>Metazoa</taxon>
        <taxon>Ecdysozoa</taxon>
        <taxon>Nematoda</taxon>
        <taxon>Chromadorea</taxon>
        <taxon>Rhabditida</taxon>
        <taxon>Tylenchina</taxon>
        <taxon>Tylenchomorpha</taxon>
        <taxon>Tylenchoidea</taxon>
        <taxon>Meloidogynidae</taxon>
        <taxon>Meloidogyninae</taxon>
        <taxon>Meloidogyne</taxon>
    </lineage>
</organism>
<accession>A0ACB0Y2T6</accession>
<reference evidence="1" key="1">
    <citation type="submission" date="2023-11" db="EMBL/GenBank/DDBJ databases">
        <authorList>
            <person name="Poullet M."/>
        </authorList>
    </citation>
    <scope>NUCLEOTIDE SEQUENCE</scope>
    <source>
        <strain evidence="1">E1834</strain>
    </source>
</reference>
<dbReference type="Proteomes" id="UP001497535">
    <property type="component" value="Unassembled WGS sequence"/>
</dbReference>
<sequence length="67" mass="7396">MDQNREGQVQQQQGGGGGQQQQELPVAEITCTVQFVSNRNNQQGQAVQGQGQQQQNYGNRQQHQNGT</sequence>
<keyword evidence="2" id="KW-1185">Reference proteome</keyword>
<evidence type="ECO:0000313" key="2">
    <source>
        <dbReference type="Proteomes" id="UP001497535"/>
    </source>
</evidence>
<proteinExistence type="predicted"/>
<dbReference type="EMBL" id="CAVMJV010000005">
    <property type="protein sequence ID" value="CAK5028672.1"/>
    <property type="molecule type" value="Genomic_DNA"/>
</dbReference>
<protein>
    <submittedName>
        <fullName evidence="1">Uncharacterized protein</fullName>
    </submittedName>
</protein>
<evidence type="ECO:0000313" key="1">
    <source>
        <dbReference type="EMBL" id="CAK5028672.1"/>
    </source>
</evidence>